<dbReference type="PANTHER" id="PTHR43031:SF1">
    <property type="entry name" value="PYRIDINE NUCLEOTIDE-DISULPHIDE OXIDOREDUCTASE"/>
    <property type="match status" value="1"/>
</dbReference>
<name>A0ABW4IQ61_9ACTN</name>
<accession>A0ABW4IQ61</accession>
<dbReference type="Gene3D" id="3.40.250.10">
    <property type="entry name" value="Rhodanese-like domain"/>
    <property type="match status" value="1"/>
</dbReference>
<dbReference type="InterPro" id="IPR001763">
    <property type="entry name" value="Rhodanese-like_dom"/>
</dbReference>
<dbReference type="InterPro" id="IPR050229">
    <property type="entry name" value="GlpE_sulfurtransferase"/>
</dbReference>
<dbReference type="RefSeq" id="WP_381081075.1">
    <property type="nucleotide sequence ID" value="NZ_JBHUDX010000026.1"/>
</dbReference>
<sequence>MNVFHPGPDRVAIAEAVERTGPDTAGQAVLLDVREALEWQMGHAPWAVHAPLSALVAGSPLPPEAQGRPLVVICRSGGRSQKAAELLAELGAQVVDVIGGMQEWSQAGLPVVDERGEDGTVA</sequence>
<dbReference type="SMART" id="SM00450">
    <property type="entry name" value="RHOD"/>
    <property type="match status" value="1"/>
</dbReference>
<dbReference type="CDD" id="cd00158">
    <property type="entry name" value="RHOD"/>
    <property type="match status" value="1"/>
</dbReference>
<dbReference type="SUPFAM" id="SSF52821">
    <property type="entry name" value="Rhodanese/Cell cycle control phosphatase"/>
    <property type="match status" value="1"/>
</dbReference>
<dbReference type="InterPro" id="IPR036873">
    <property type="entry name" value="Rhodanese-like_dom_sf"/>
</dbReference>
<evidence type="ECO:0000313" key="3">
    <source>
        <dbReference type="Proteomes" id="UP001597261"/>
    </source>
</evidence>
<keyword evidence="3" id="KW-1185">Reference proteome</keyword>
<dbReference type="PROSITE" id="PS50206">
    <property type="entry name" value="RHODANESE_3"/>
    <property type="match status" value="1"/>
</dbReference>
<evidence type="ECO:0000259" key="1">
    <source>
        <dbReference type="PROSITE" id="PS50206"/>
    </source>
</evidence>
<feature type="domain" description="Rhodanese" evidence="1">
    <location>
        <begin position="24"/>
        <end position="113"/>
    </location>
</feature>
<organism evidence="2 3">
    <name type="scientific">Streptomyces caeni</name>
    <dbReference type="NCBI Taxonomy" id="2307231"/>
    <lineage>
        <taxon>Bacteria</taxon>
        <taxon>Bacillati</taxon>
        <taxon>Actinomycetota</taxon>
        <taxon>Actinomycetes</taxon>
        <taxon>Kitasatosporales</taxon>
        <taxon>Streptomycetaceae</taxon>
        <taxon>Streptomyces</taxon>
    </lineage>
</organism>
<reference evidence="3" key="1">
    <citation type="journal article" date="2019" name="Int. J. Syst. Evol. Microbiol.">
        <title>The Global Catalogue of Microorganisms (GCM) 10K type strain sequencing project: providing services to taxonomists for standard genome sequencing and annotation.</title>
        <authorList>
            <consortium name="The Broad Institute Genomics Platform"/>
            <consortium name="The Broad Institute Genome Sequencing Center for Infectious Disease"/>
            <person name="Wu L."/>
            <person name="Ma J."/>
        </authorList>
    </citation>
    <scope>NUCLEOTIDE SEQUENCE [LARGE SCALE GENOMIC DNA]</scope>
    <source>
        <strain evidence="3">CGMCC 1.12470</strain>
    </source>
</reference>
<protein>
    <submittedName>
        <fullName evidence="2">Rhodanese-like domain-containing protein</fullName>
    </submittedName>
</protein>
<dbReference type="Proteomes" id="UP001597261">
    <property type="component" value="Unassembled WGS sequence"/>
</dbReference>
<dbReference type="EMBL" id="JBHUDX010000026">
    <property type="protein sequence ID" value="MFD1658703.1"/>
    <property type="molecule type" value="Genomic_DNA"/>
</dbReference>
<dbReference type="Pfam" id="PF00581">
    <property type="entry name" value="Rhodanese"/>
    <property type="match status" value="1"/>
</dbReference>
<proteinExistence type="predicted"/>
<evidence type="ECO:0000313" key="2">
    <source>
        <dbReference type="EMBL" id="MFD1658703.1"/>
    </source>
</evidence>
<dbReference type="PANTHER" id="PTHR43031">
    <property type="entry name" value="FAD-DEPENDENT OXIDOREDUCTASE"/>
    <property type="match status" value="1"/>
</dbReference>
<comment type="caution">
    <text evidence="2">The sequence shown here is derived from an EMBL/GenBank/DDBJ whole genome shotgun (WGS) entry which is preliminary data.</text>
</comment>
<gene>
    <name evidence="2" type="ORF">ACFSL4_10890</name>
</gene>